<organism evidence="1 2">
    <name type="scientific">Oharaeibacter diazotrophicus</name>
    <dbReference type="NCBI Taxonomy" id="1920512"/>
    <lineage>
        <taxon>Bacteria</taxon>
        <taxon>Pseudomonadati</taxon>
        <taxon>Pseudomonadota</taxon>
        <taxon>Alphaproteobacteria</taxon>
        <taxon>Hyphomicrobiales</taxon>
        <taxon>Pleomorphomonadaceae</taxon>
        <taxon>Oharaeibacter</taxon>
    </lineage>
</organism>
<dbReference type="CDD" id="cd24066">
    <property type="entry name" value="ASKHA_NBD_ROK_EcFRK-like"/>
    <property type="match status" value="1"/>
</dbReference>
<dbReference type="AlphaFoldDB" id="A0A4R6RBQ2"/>
<evidence type="ECO:0000313" key="2">
    <source>
        <dbReference type="Proteomes" id="UP000294547"/>
    </source>
</evidence>
<keyword evidence="1" id="KW-0808">Transferase</keyword>
<reference evidence="1 2" key="1">
    <citation type="submission" date="2019-03" db="EMBL/GenBank/DDBJ databases">
        <title>Genomic Encyclopedia of Type Strains, Phase IV (KMG-IV): sequencing the most valuable type-strain genomes for metagenomic binning, comparative biology and taxonomic classification.</title>
        <authorList>
            <person name="Goeker M."/>
        </authorList>
    </citation>
    <scope>NUCLEOTIDE SEQUENCE [LARGE SCALE GENOMIC DNA]</scope>
    <source>
        <strain evidence="1 2">DSM 102969</strain>
    </source>
</reference>
<gene>
    <name evidence="1" type="ORF">EDD54_3535</name>
</gene>
<dbReference type="RefSeq" id="WP_126538631.1">
    <property type="nucleotide sequence ID" value="NZ_BSPM01000009.1"/>
</dbReference>
<dbReference type="Pfam" id="PF00480">
    <property type="entry name" value="ROK"/>
    <property type="match status" value="1"/>
</dbReference>
<dbReference type="SUPFAM" id="SSF53067">
    <property type="entry name" value="Actin-like ATPase domain"/>
    <property type="match status" value="1"/>
</dbReference>
<dbReference type="PANTHER" id="PTHR18964">
    <property type="entry name" value="ROK (REPRESSOR, ORF, KINASE) FAMILY"/>
    <property type="match status" value="1"/>
</dbReference>
<dbReference type="GO" id="GO:0004396">
    <property type="term" value="F:hexokinase activity"/>
    <property type="evidence" value="ECO:0007669"/>
    <property type="project" value="TreeGrafter"/>
</dbReference>
<dbReference type="InterPro" id="IPR000600">
    <property type="entry name" value="ROK"/>
</dbReference>
<dbReference type="EMBL" id="SNXY01000009">
    <property type="protein sequence ID" value="TDP83573.1"/>
    <property type="molecule type" value="Genomic_DNA"/>
</dbReference>
<name>A0A4R6RBQ2_9HYPH</name>
<sequence length="298" mass="31261">MLIGIDWGGTKMEVIAIAEDGRELVRHRVPTPREDYDGSIRAVQGLVAHAEAATGRTGTVGIGLPGSPNPRTGIIRNANSWWLNGRALGADLEAALGRPIRLANDGNCLAVSEAVDGAGAGRHVVHAIILGTGHGSGIAIDGRPHDGFQGLGGEIGHYTLPWPKEGEVPGPKCWCGRHGCLDMMCSGTGFELDYERATGTRLSGREIVALKRAGDPAAVASYGRYVDRVARSLALLIDILDPDILVLGGGMSNVDELYVDLPPAVAPYVFADEVATPIVKAVHGDSSGVRGAAWLWKS</sequence>
<keyword evidence="2" id="KW-1185">Reference proteome</keyword>
<accession>A0A4R6RBQ2</accession>
<protein>
    <submittedName>
        <fullName evidence="1">Fructokinase</fullName>
    </submittedName>
</protein>
<dbReference type="Gene3D" id="3.30.420.40">
    <property type="match status" value="2"/>
</dbReference>
<evidence type="ECO:0000313" key="1">
    <source>
        <dbReference type="EMBL" id="TDP83573.1"/>
    </source>
</evidence>
<proteinExistence type="predicted"/>
<keyword evidence="1" id="KW-0418">Kinase</keyword>
<dbReference type="Proteomes" id="UP000294547">
    <property type="component" value="Unassembled WGS sequence"/>
</dbReference>
<dbReference type="OrthoDB" id="9810372at2"/>
<dbReference type="PANTHER" id="PTHR18964:SF174">
    <property type="entry name" value="D-ALLOSE KINASE-RELATED"/>
    <property type="match status" value="1"/>
</dbReference>
<dbReference type="InterPro" id="IPR043129">
    <property type="entry name" value="ATPase_NBD"/>
</dbReference>
<comment type="caution">
    <text evidence="1">The sequence shown here is derived from an EMBL/GenBank/DDBJ whole genome shotgun (WGS) entry which is preliminary data.</text>
</comment>